<keyword evidence="6" id="KW-0969">Cilium</keyword>
<reference evidence="6 7" key="1">
    <citation type="journal article" date="2003" name="Int. J. Syst. Evol. Microbiol.">
        <title>Bacillus nealsonii sp. nov., isolated from a spacecraft-assembly facility, whose spores are gamma-radiation resistant.</title>
        <authorList>
            <person name="Venkateswaran K."/>
            <person name="Kempf M."/>
            <person name="Chen F."/>
            <person name="Satomi M."/>
            <person name="Nicholson W."/>
            <person name="Kern R."/>
        </authorList>
    </citation>
    <scope>NUCLEOTIDE SEQUENCE [LARGE SCALE GENOMIC DNA]</scope>
    <source>
        <strain evidence="6 7">FO-92</strain>
    </source>
</reference>
<dbReference type="Pfam" id="PF22692">
    <property type="entry name" value="LlgE_F_G_D1"/>
    <property type="match status" value="1"/>
</dbReference>
<evidence type="ECO:0000259" key="5">
    <source>
        <dbReference type="Pfam" id="PF22692"/>
    </source>
</evidence>
<dbReference type="Pfam" id="PF06429">
    <property type="entry name" value="Flg_bbr_C"/>
    <property type="match status" value="1"/>
</dbReference>
<name>A0A2N0YWS9_9BACI</name>
<sequence>MFKGFYTAASGMLTQQRKTEMLTNNVANSNTPGFKEDRASIRTFPELLQKSVEKSLSGATKRSEIGSLATGVYMQEAIPNFVQGDMRDTGLKTDMALIDTDVPGNEDNKKGSIFFNVQNADGDMRYTRNGNFTLNSQGILTASNGYSVLDDNNNPIQLSNDNFTVSDDGVITGSNGETFRLGISYTDNPQMLTKEGDGLYRQEDGMDLDDAYTANGVEFQVKQGYLESSNVDTSKSMTEMMTAYRSFEANQKILQAYDQSMEKAANEIGKI</sequence>
<dbReference type="GO" id="GO:0009425">
    <property type="term" value="C:bacterial-type flagellum basal body"/>
    <property type="evidence" value="ECO:0007669"/>
    <property type="project" value="UniProtKB-SubCell"/>
</dbReference>
<keyword evidence="6" id="KW-0282">Flagellum</keyword>
<dbReference type="InterPro" id="IPR010930">
    <property type="entry name" value="Flg_bb/hook_C_dom"/>
</dbReference>
<gene>
    <name evidence="6" type="ORF">CWS01_20980</name>
</gene>
<dbReference type="AlphaFoldDB" id="A0A2N0YWS9"/>
<evidence type="ECO:0000313" key="6">
    <source>
        <dbReference type="EMBL" id="PKG21715.1"/>
    </source>
</evidence>
<evidence type="ECO:0000256" key="2">
    <source>
        <dbReference type="RuleBase" id="RU362116"/>
    </source>
</evidence>
<keyword evidence="7" id="KW-1185">Reference proteome</keyword>
<dbReference type="InterPro" id="IPR037925">
    <property type="entry name" value="FlgE/F/G-like"/>
</dbReference>
<dbReference type="InterPro" id="IPR001444">
    <property type="entry name" value="Flag_bb_rod_N"/>
</dbReference>
<dbReference type="Pfam" id="PF00460">
    <property type="entry name" value="Flg_bb_rod"/>
    <property type="match status" value="1"/>
</dbReference>
<dbReference type="PANTHER" id="PTHR30435">
    <property type="entry name" value="FLAGELLAR PROTEIN"/>
    <property type="match status" value="1"/>
</dbReference>
<comment type="subcellular location">
    <subcellularLocation>
        <location evidence="2">Bacterial flagellum basal body</location>
    </subcellularLocation>
</comment>
<dbReference type="RefSeq" id="WP_101179297.1">
    <property type="nucleotide sequence ID" value="NZ_PISE01000065.1"/>
</dbReference>
<keyword evidence="2" id="KW-0975">Bacterial flagellum</keyword>
<feature type="domain" description="Flagellar hook protein FlgE/F/G-like D1" evidence="5">
    <location>
        <begin position="111"/>
        <end position="172"/>
    </location>
</feature>
<dbReference type="SUPFAM" id="SSF117143">
    <property type="entry name" value="Flagellar hook protein flgE"/>
    <property type="match status" value="1"/>
</dbReference>
<organism evidence="6 7">
    <name type="scientific">Niallia nealsonii</name>
    <dbReference type="NCBI Taxonomy" id="115979"/>
    <lineage>
        <taxon>Bacteria</taxon>
        <taxon>Bacillati</taxon>
        <taxon>Bacillota</taxon>
        <taxon>Bacilli</taxon>
        <taxon>Bacillales</taxon>
        <taxon>Bacillaceae</taxon>
        <taxon>Niallia</taxon>
    </lineage>
</organism>
<evidence type="ECO:0000256" key="1">
    <source>
        <dbReference type="ARBA" id="ARBA00009677"/>
    </source>
</evidence>
<dbReference type="InterPro" id="IPR020013">
    <property type="entry name" value="Flagellar_FlgE/F/G"/>
</dbReference>
<proteinExistence type="inferred from homology"/>
<dbReference type="NCBIfam" id="TIGR03506">
    <property type="entry name" value="FlgEFG_subfam"/>
    <property type="match status" value="1"/>
</dbReference>
<keyword evidence="6" id="KW-0966">Cell projection</keyword>
<feature type="domain" description="Flagellar basal-body/hook protein C-terminal" evidence="4">
    <location>
        <begin position="222"/>
        <end position="266"/>
    </location>
</feature>
<protein>
    <submittedName>
        <fullName evidence="6">Flagellar biosynthesis protein FlgC</fullName>
    </submittedName>
</protein>
<evidence type="ECO:0000313" key="7">
    <source>
        <dbReference type="Proteomes" id="UP000233375"/>
    </source>
</evidence>
<comment type="similarity">
    <text evidence="1 2">Belongs to the flagella basal body rod proteins family.</text>
</comment>
<feature type="domain" description="Flagellar basal body rod protein N-terminal" evidence="3">
    <location>
        <begin position="5"/>
        <end position="35"/>
    </location>
</feature>
<dbReference type="Proteomes" id="UP000233375">
    <property type="component" value="Unassembled WGS sequence"/>
</dbReference>
<accession>A0A2N0YWS9</accession>
<evidence type="ECO:0000259" key="3">
    <source>
        <dbReference type="Pfam" id="PF00460"/>
    </source>
</evidence>
<dbReference type="PANTHER" id="PTHR30435:SF19">
    <property type="entry name" value="FLAGELLAR BASAL-BODY ROD PROTEIN FLGG"/>
    <property type="match status" value="1"/>
</dbReference>
<dbReference type="InterPro" id="IPR019776">
    <property type="entry name" value="Flagellar_basal_body_rod_CS"/>
</dbReference>
<dbReference type="OrthoDB" id="9800375at2"/>
<dbReference type="InterPro" id="IPR053967">
    <property type="entry name" value="LlgE_F_G-like_D1"/>
</dbReference>
<dbReference type="GO" id="GO:0071978">
    <property type="term" value="P:bacterial-type flagellum-dependent swarming motility"/>
    <property type="evidence" value="ECO:0007669"/>
    <property type="project" value="TreeGrafter"/>
</dbReference>
<evidence type="ECO:0000259" key="4">
    <source>
        <dbReference type="Pfam" id="PF06429"/>
    </source>
</evidence>
<dbReference type="PROSITE" id="PS00588">
    <property type="entry name" value="FLAGELLA_BB_ROD"/>
    <property type="match status" value="1"/>
</dbReference>
<dbReference type="EMBL" id="PISE01000065">
    <property type="protein sequence ID" value="PKG21715.1"/>
    <property type="molecule type" value="Genomic_DNA"/>
</dbReference>
<comment type="caution">
    <text evidence="6">The sequence shown here is derived from an EMBL/GenBank/DDBJ whole genome shotgun (WGS) entry which is preliminary data.</text>
</comment>